<dbReference type="InterPro" id="IPR019887">
    <property type="entry name" value="Tscrpt_reg_AsnC/Lrp_C"/>
</dbReference>
<dbReference type="PANTHER" id="PTHR30154">
    <property type="entry name" value="LEUCINE-RESPONSIVE REGULATORY PROTEIN"/>
    <property type="match status" value="1"/>
</dbReference>
<dbReference type="PROSITE" id="PS50956">
    <property type="entry name" value="HTH_ASNC_2"/>
    <property type="match status" value="1"/>
</dbReference>
<evidence type="ECO:0000256" key="3">
    <source>
        <dbReference type="ARBA" id="ARBA00023163"/>
    </source>
</evidence>
<dbReference type="InterPro" id="IPR000485">
    <property type="entry name" value="AsnC-type_HTH_dom"/>
</dbReference>
<dbReference type="Proteomes" id="UP000184211">
    <property type="component" value="Unassembled WGS sequence"/>
</dbReference>
<reference evidence="6" key="1">
    <citation type="submission" date="2016-11" db="EMBL/GenBank/DDBJ databases">
        <authorList>
            <person name="Varghese N."/>
            <person name="Submissions S."/>
        </authorList>
    </citation>
    <scope>NUCLEOTIDE SEQUENCE [LARGE SCALE GENOMIC DNA]</scope>
    <source>
        <strain evidence="6">DSM 28223</strain>
    </source>
</reference>
<dbReference type="Pfam" id="PF13404">
    <property type="entry name" value="HTH_AsnC-type"/>
    <property type="match status" value="1"/>
</dbReference>
<dbReference type="PRINTS" id="PR00033">
    <property type="entry name" value="HTHASNC"/>
</dbReference>
<dbReference type="PANTHER" id="PTHR30154:SF34">
    <property type="entry name" value="TRANSCRIPTIONAL REGULATOR AZLB"/>
    <property type="match status" value="1"/>
</dbReference>
<evidence type="ECO:0000256" key="2">
    <source>
        <dbReference type="ARBA" id="ARBA00023125"/>
    </source>
</evidence>
<keyword evidence="2" id="KW-0238">DNA-binding</keyword>
<feature type="domain" description="HTH asnC-type" evidence="4">
    <location>
        <begin position="31"/>
        <end position="97"/>
    </location>
</feature>
<dbReference type="InterPro" id="IPR036388">
    <property type="entry name" value="WH-like_DNA-bd_sf"/>
</dbReference>
<dbReference type="SUPFAM" id="SSF46785">
    <property type="entry name" value="Winged helix' DNA-binding domain"/>
    <property type="match status" value="1"/>
</dbReference>
<dbReference type="GO" id="GO:0005829">
    <property type="term" value="C:cytosol"/>
    <property type="evidence" value="ECO:0007669"/>
    <property type="project" value="TreeGrafter"/>
</dbReference>
<dbReference type="InterPro" id="IPR019888">
    <property type="entry name" value="Tscrpt_reg_AsnC-like"/>
</dbReference>
<name>A0A1M5I2M5_9RHOB</name>
<evidence type="ECO:0000313" key="6">
    <source>
        <dbReference type="Proteomes" id="UP000184211"/>
    </source>
</evidence>
<protein>
    <submittedName>
        <fullName evidence="5">Transcriptional regulator, AsnC family</fullName>
    </submittedName>
</protein>
<keyword evidence="3" id="KW-0804">Transcription</keyword>
<dbReference type="STRING" id="870908.SAMN04488044_0167"/>
<dbReference type="EMBL" id="FQWM01000001">
    <property type="protein sequence ID" value="SHG22432.1"/>
    <property type="molecule type" value="Genomic_DNA"/>
</dbReference>
<dbReference type="GO" id="GO:0043200">
    <property type="term" value="P:response to amino acid"/>
    <property type="evidence" value="ECO:0007669"/>
    <property type="project" value="TreeGrafter"/>
</dbReference>
<dbReference type="AlphaFoldDB" id="A0A1M5I2M5"/>
<dbReference type="GO" id="GO:0043565">
    <property type="term" value="F:sequence-specific DNA binding"/>
    <property type="evidence" value="ECO:0007669"/>
    <property type="project" value="InterPro"/>
</dbReference>
<evidence type="ECO:0000313" key="5">
    <source>
        <dbReference type="EMBL" id="SHG22432.1"/>
    </source>
</evidence>
<evidence type="ECO:0000256" key="1">
    <source>
        <dbReference type="ARBA" id="ARBA00023015"/>
    </source>
</evidence>
<dbReference type="Pfam" id="PF01037">
    <property type="entry name" value="AsnC_trans_reg"/>
    <property type="match status" value="1"/>
</dbReference>
<dbReference type="InterPro" id="IPR019885">
    <property type="entry name" value="Tscrpt_reg_HTH_AsnC-type_CS"/>
</dbReference>
<gene>
    <name evidence="5" type="ORF">SAMN04488044_0167</name>
</gene>
<keyword evidence="1" id="KW-0805">Transcription regulation</keyword>
<dbReference type="SMART" id="SM00344">
    <property type="entry name" value="HTH_ASNC"/>
    <property type="match status" value="1"/>
</dbReference>
<sequence length="171" mass="18846">MSTSQNGLHFSPQIAHNGPNLIKTEVFYSTMDSMDRKLISALRHDSRASLSDLAAALGVSRTTVRGRLERLKERGDIVGFSVVLKEDIQTDPIRGLMLIGIEGHGAERIIRQLRGMPNVKTIHSTNGRWDLIVELGTDTLAEFDDVLGQIRRLQGVATSETNLLLATRKTG</sequence>
<dbReference type="InterPro" id="IPR036390">
    <property type="entry name" value="WH_DNA-bd_sf"/>
</dbReference>
<dbReference type="Gene3D" id="3.30.70.920">
    <property type="match status" value="1"/>
</dbReference>
<organism evidence="5 6">
    <name type="scientific">Cognatishimia maritima</name>
    <dbReference type="NCBI Taxonomy" id="870908"/>
    <lineage>
        <taxon>Bacteria</taxon>
        <taxon>Pseudomonadati</taxon>
        <taxon>Pseudomonadota</taxon>
        <taxon>Alphaproteobacteria</taxon>
        <taxon>Rhodobacterales</taxon>
        <taxon>Paracoccaceae</taxon>
        <taxon>Cognatishimia</taxon>
    </lineage>
</organism>
<dbReference type="InterPro" id="IPR011008">
    <property type="entry name" value="Dimeric_a/b-barrel"/>
</dbReference>
<dbReference type="PROSITE" id="PS00519">
    <property type="entry name" value="HTH_ASNC_1"/>
    <property type="match status" value="1"/>
</dbReference>
<evidence type="ECO:0000259" key="4">
    <source>
        <dbReference type="PROSITE" id="PS50956"/>
    </source>
</evidence>
<dbReference type="SUPFAM" id="SSF54909">
    <property type="entry name" value="Dimeric alpha+beta barrel"/>
    <property type="match status" value="1"/>
</dbReference>
<keyword evidence="6" id="KW-1185">Reference proteome</keyword>
<accession>A0A1M5I2M5</accession>
<dbReference type="Gene3D" id="1.10.10.10">
    <property type="entry name" value="Winged helix-like DNA-binding domain superfamily/Winged helix DNA-binding domain"/>
    <property type="match status" value="1"/>
</dbReference>
<proteinExistence type="predicted"/>